<dbReference type="Gene3D" id="1.10.3720.10">
    <property type="entry name" value="MetI-like"/>
    <property type="match status" value="1"/>
</dbReference>
<comment type="caution">
    <text evidence="9">The sequence shown here is derived from an EMBL/GenBank/DDBJ whole genome shotgun (WGS) entry which is preliminary data.</text>
</comment>
<proteinExistence type="inferred from homology"/>
<feature type="transmembrane region" description="Helical" evidence="7">
    <location>
        <begin position="190"/>
        <end position="212"/>
    </location>
</feature>
<feature type="transmembrane region" description="Helical" evidence="7">
    <location>
        <begin position="327"/>
        <end position="349"/>
    </location>
</feature>
<gene>
    <name evidence="9" type="ORF">J3U88_10680</name>
</gene>
<dbReference type="InterPro" id="IPR051393">
    <property type="entry name" value="ABC_transporter_permease"/>
</dbReference>
<evidence type="ECO:0000313" key="9">
    <source>
        <dbReference type="EMBL" id="MBO1318925.1"/>
    </source>
</evidence>
<organism evidence="9 10">
    <name type="scientific">Acanthopleuribacter pedis</name>
    <dbReference type="NCBI Taxonomy" id="442870"/>
    <lineage>
        <taxon>Bacteria</taxon>
        <taxon>Pseudomonadati</taxon>
        <taxon>Acidobacteriota</taxon>
        <taxon>Holophagae</taxon>
        <taxon>Acanthopleuribacterales</taxon>
        <taxon>Acanthopleuribacteraceae</taxon>
        <taxon>Acanthopleuribacter</taxon>
    </lineage>
</organism>
<evidence type="ECO:0000256" key="7">
    <source>
        <dbReference type="RuleBase" id="RU363032"/>
    </source>
</evidence>
<feature type="transmembrane region" description="Helical" evidence="7">
    <location>
        <begin position="630"/>
        <end position="650"/>
    </location>
</feature>
<comment type="similarity">
    <text evidence="7">Belongs to the binding-protein-dependent transport system permease family.</text>
</comment>
<evidence type="ECO:0000256" key="5">
    <source>
        <dbReference type="ARBA" id="ARBA00022989"/>
    </source>
</evidence>
<dbReference type="RefSeq" id="WP_207858743.1">
    <property type="nucleotide sequence ID" value="NZ_JAFREP010000007.1"/>
</dbReference>
<evidence type="ECO:0000256" key="3">
    <source>
        <dbReference type="ARBA" id="ARBA00022475"/>
    </source>
</evidence>
<name>A0A8J7QIR0_9BACT</name>
<dbReference type="PANTHER" id="PTHR30193:SF41">
    <property type="entry name" value="DIACETYLCHITOBIOSE UPTAKE SYSTEM PERMEASE PROTEIN NGCF"/>
    <property type="match status" value="1"/>
</dbReference>
<evidence type="ECO:0000313" key="10">
    <source>
        <dbReference type="Proteomes" id="UP000664417"/>
    </source>
</evidence>
<dbReference type="Proteomes" id="UP000664417">
    <property type="component" value="Unassembled WGS sequence"/>
</dbReference>
<evidence type="ECO:0000256" key="6">
    <source>
        <dbReference type="ARBA" id="ARBA00023136"/>
    </source>
</evidence>
<keyword evidence="3" id="KW-1003">Cell membrane</keyword>
<dbReference type="AlphaFoldDB" id="A0A8J7QIR0"/>
<feature type="transmembrane region" description="Helical" evidence="7">
    <location>
        <begin position="476"/>
        <end position="496"/>
    </location>
</feature>
<comment type="subcellular location">
    <subcellularLocation>
        <location evidence="1 7">Cell membrane</location>
        <topology evidence="1 7">Multi-pass membrane protein</topology>
    </subcellularLocation>
</comment>
<dbReference type="PANTHER" id="PTHR30193">
    <property type="entry name" value="ABC TRANSPORTER PERMEASE PROTEIN"/>
    <property type="match status" value="1"/>
</dbReference>
<dbReference type="InterPro" id="IPR000515">
    <property type="entry name" value="MetI-like"/>
</dbReference>
<keyword evidence="4 7" id="KW-0812">Transmembrane</keyword>
<dbReference type="GO" id="GO:0005886">
    <property type="term" value="C:plasma membrane"/>
    <property type="evidence" value="ECO:0007669"/>
    <property type="project" value="UniProtKB-SubCell"/>
</dbReference>
<feature type="transmembrane region" description="Helical" evidence="7">
    <location>
        <begin position="7"/>
        <end position="29"/>
    </location>
</feature>
<feature type="domain" description="ABC transmembrane type-1" evidence="8">
    <location>
        <begin position="438"/>
        <end position="651"/>
    </location>
</feature>
<dbReference type="CDD" id="cd06261">
    <property type="entry name" value="TM_PBP2"/>
    <property type="match status" value="1"/>
</dbReference>
<dbReference type="EMBL" id="JAFREP010000007">
    <property type="protein sequence ID" value="MBO1318925.1"/>
    <property type="molecule type" value="Genomic_DNA"/>
</dbReference>
<dbReference type="GO" id="GO:0055085">
    <property type="term" value="P:transmembrane transport"/>
    <property type="evidence" value="ECO:0007669"/>
    <property type="project" value="InterPro"/>
</dbReference>
<evidence type="ECO:0000259" key="8">
    <source>
        <dbReference type="PROSITE" id="PS50928"/>
    </source>
</evidence>
<feature type="transmembrane region" description="Helical" evidence="7">
    <location>
        <begin position="434"/>
        <end position="464"/>
    </location>
</feature>
<dbReference type="SUPFAM" id="SSF160964">
    <property type="entry name" value="MalF N-terminal region-like"/>
    <property type="match status" value="1"/>
</dbReference>
<dbReference type="Pfam" id="PF00528">
    <property type="entry name" value="BPD_transp_1"/>
    <property type="match status" value="1"/>
</dbReference>
<dbReference type="SUPFAM" id="SSF161098">
    <property type="entry name" value="MetI-like"/>
    <property type="match status" value="1"/>
</dbReference>
<evidence type="ECO:0000256" key="2">
    <source>
        <dbReference type="ARBA" id="ARBA00022448"/>
    </source>
</evidence>
<dbReference type="PROSITE" id="PS50928">
    <property type="entry name" value="ABC_TM1"/>
    <property type="match status" value="1"/>
</dbReference>
<sequence>MHISHNIIRVTLGLFVGGLISAFLGYWFAEGALREKVAETRMRQGTIRAMALADLVHAEQSRTEKDKQTPGALIQFWQQRHQDIDAVRVMRLSGARLLASSFSDDLENGTPPRRLKRSEKAIYDMGQLLRANVDTNREEGNPREPEVMGGELANGRLRVAVPWFTAKSPDKAAGFVQLEISPTIQTKDPAFQPVLVLALVPALLFFFGSLILGRVVKLEHPESVVWSSMTTAVLLLIFGLLGFGNYYLIDLGQENVRFQQELAELYTATRTSAEEGAAEFNLDYQIGFSNDWDVNEFRQPLRFISFDGELYIGVGTAQDSVANRLGMAFFACSLLAVALLVFFGLGGAARLWRTIVDYREAYVYTLPAMIGMLVLVFFPFSYGIALSFTDQTLYNTEKPLLDIWAGLSNYIEIIGDFNLIQTTEAGWSFNYENFYWTLFITVAWTVVNVTIGVSVGLVLALLLNNKNLKFKAVYRGLLILPWAVPSYVTALIWKGMFNREFGPINHTLGILGLEPIAWFDSVFTSFLTGITVNGWLSFPFMMVICLGGLQSISADMYEAARLDGANRWQQFRYITLPSLKPTLIPAIILSVVWTFNMFNVIYLVSGGQPGGSNEILITKAYKLAFQDYRYGYSAAYSTVIFMILLIYGVFQTKVSRAMESNS</sequence>
<evidence type="ECO:0000256" key="1">
    <source>
        <dbReference type="ARBA" id="ARBA00004651"/>
    </source>
</evidence>
<evidence type="ECO:0000256" key="4">
    <source>
        <dbReference type="ARBA" id="ARBA00022692"/>
    </source>
</evidence>
<keyword evidence="2 7" id="KW-0813">Transport</keyword>
<dbReference type="InterPro" id="IPR035906">
    <property type="entry name" value="MetI-like_sf"/>
</dbReference>
<keyword evidence="5 7" id="KW-1133">Transmembrane helix</keyword>
<feature type="transmembrane region" description="Helical" evidence="7">
    <location>
        <begin position="361"/>
        <end position="385"/>
    </location>
</feature>
<feature type="transmembrane region" description="Helical" evidence="7">
    <location>
        <begin position="582"/>
        <end position="604"/>
    </location>
</feature>
<accession>A0A8J7QIR0</accession>
<reference evidence="9" key="1">
    <citation type="submission" date="2021-03" db="EMBL/GenBank/DDBJ databases">
        <authorList>
            <person name="Wang G."/>
        </authorList>
    </citation>
    <scope>NUCLEOTIDE SEQUENCE</scope>
    <source>
        <strain evidence="9">KCTC 12899</strain>
    </source>
</reference>
<feature type="transmembrane region" description="Helical" evidence="7">
    <location>
        <begin position="224"/>
        <end position="249"/>
    </location>
</feature>
<keyword evidence="6 7" id="KW-0472">Membrane</keyword>
<protein>
    <submittedName>
        <fullName evidence="9">Sugar ABC transporter permease</fullName>
    </submittedName>
</protein>
<keyword evidence="10" id="KW-1185">Reference proteome</keyword>